<accession>A0A1R0F950</accession>
<dbReference type="EMBL" id="LXYT01000002">
    <property type="protein sequence ID" value="OLY43497.1"/>
    <property type="molecule type" value="Genomic_DNA"/>
</dbReference>
<dbReference type="AlphaFoldDB" id="A0A1R0F950"/>
<dbReference type="Proteomes" id="UP000187344">
    <property type="component" value="Unassembled WGS sequence"/>
</dbReference>
<proteinExistence type="predicted"/>
<gene>
    <name evidence="4" type="ORF">PEB0149_009240</name>
</gene>
<evidence type="ECO:0000313" key="4">
    <source>
        <dbReference type="EMBL" id="OLY43497.1"/>
    </source>
</evidence>
<dbReference type="PANTHER" id="PTHR43684:SF1">
    <property type="entry name" value="ENOYL-COA DELTA ISOMERASE 2"/>
    <property type="match status" value="1"/>
</dbReference>
<comment type="caution">
    <text evidence="4">The sequence shown here is derived from an EMBL/GenBank/DDBJ whole genome shotgun (WGS) entry which is preliminary data.</text>
</comment>
<dbReference type="Pfam" id="PF00378">
    <property type="entry name" value="ECH_1"/>
    <property type="match status" value="1"/>
</dbReference>
<dbReference type="GeneID" id="92991927"/>
<dbReference type="PANTHER" id="PTHR43684">
    <property type="match status" value="1"/>
</dbReference>
<dbReference type="GO" id="GO:0004165">
    <property type="term" value="F:delta(3)-delta(2)-enoyl-CoA isomerase activity"/>
    <property type="evidence" value="ECO:0007669"/>
    <property type="project" value="UniProtKB-ARBA"/>
</dbReference>
<evidence type="ECO:0000256" key="3">
    <source>
        <dbReference type="ARBA" id="ARBA00023235"/>
    </source>
</evidence>
<comment type="subcellular location">
    <subcellularLocation>
        <location evidence="1">Peroxisome</location>
    </subcellularLocation>
</comment>
<keyword evidence="5" id="KW-1185">Reference proteome</keyword>
<dbReference type="SUPFAM" id="SSF52096">
    <property type="entry name" value="ClpP/crotonase"/>
    <property type="match status" value="1"/>
</dbReference>
<reference evidence="4 5" key="1">
    <citation type="submission" date="2016-12" db="EMBL/GenBank/DDBJ databases">
        <title>Comparative genomics of Bartonella apis.</title>
        <authorList>
            <person name="Engel P."/>
        </authorList>
    </citation>
    <scope>NUCLEOTIDE SEQUENCE [LARGE SCALE GENOMIC DNA]</scope>
    <source>
        <strain evidence="4 5">PEB0149</strain>
    </source>
</reference>
<dbReference type="InterPro" id="IPR001753">
    <property type="entry name" value="Enoyl-CoA_hydra/iso"/>
</dbReference>
<organism evidence="4 5">
    <name type="scientific">Bartonella apis</name>
    <dbReference type="NCBI Taxonomy" id="1686310"/>
    <lineage>
        <taxon>Bacteria</taxon>
        <taxon>Pseudomonadati</taxon>
        <taxon>Pseudomonadota</taxon>
        <taxon>Alphaproteobacteria</taxon>
        <taxon>Hyphomicrobiales</taxon>
        <taxon>Bartonellaceae</taxon>
        <taxon>Bartonella</taxon>
    </lineage>
</organism>
<sequence length="250" mass="27394">MSDKILVEIPIPEVCHIIMNRPEKHNALDRETYRLLTNALRNADENENVRVIVLSGAGNSFTAGNDLHDFTGESLLDGEGHSPGLKLLLTLHGVKKPIIAAVEGYAVGIGATMLNHCDLAYSGTSARFRFPFATLGLSPEGGSTFYLPLAAGYKKAAELLFFGDFFSAQDALQFHLLNAIVEDNNAVPHALQKAEKLAKMPFQSILATKKMLKKRNKAKIVSVLEEEAKTFHNLRTSAETQKIIKGFFGK</sequence>
<dbReference type="OrthoDB" id="9781757at2"/>
<evidence type="ECO:0000313" key="5">
    <source>
        <dbReference type="Proteomes" id="UP000187344"/>
    </source>
</evidence>
<name>A0A1R0F950_9HYPH</name>
<dbReference type="RefSeq" id="WP_075870337.1">
    <property type="nucleotide sequence ID" value="NZ_CALYQA010000001.1"/>
</dbReference>
<protein>
    <submittedName>
        <fullName evidence="4">Enoyl-CoA hydratase/carnithine racemase</fullName>
    </submittedName>
</protein>
<dbReference type="InterPro" id="IPR029045">
    <property type="entry name" value="ClpP/crotonase-like_dom_sf"/>
</dbReference>
<dbReference type="CDD" id="cd06558">
    <property type="entry name" value="crotonase-like"/>
    <property type="match status" value="1"/>
</dbReference>
<keyword evidence="3" id="KW-0413">Isomerase</keyword>
<evidence type="ECO:0000256" key="1">
    <source>
        <dbReference type="ARBA" id="ARBA00004275"/>
    </source>
</evidence>
<evidence type="ECO:0000256" key="2">
    <source>
        <dbReference type="ARBA" id="ARBA00023140"/>
    </source>
</evidence>
<dbReference type="InterPro" id="IPR051053">
    <property type="entry name" value="ECH/Chromodomain_protein"/>
</dbReference>
<keyword evidence="2" id="KW-0576">Peroxisome</keyword>
<dbReference type="Gene3D" id="3.90.226.10">
    <property type="entry name" value="2-enoyl-CoA Hydratase, Chain A, domain 1"/>
    <property type="match status" value="1"/>
</dbReference>